<evidence type="ECO:0000256" key="1">
    <source>
        <dbReference type="SAM" id="MobiDB-lite"/>
    </source>
</evidence>
<feature type="region of interest" description="Disordered" evidence="1">
    <location>
        <begin position="91"/>
        <end position="111"/>
    </location>
</feature>
<dbReference type="AlphaFoldDB" id="A0AAD6TW42"/>
<comment type="caution">
    <text evidence="2">The sequence shown here is derived from an EMBL/GenBank/DDBJ whole genome shotgun (WGS) entry which is preliminary data.</text>
</comment>
<evidence type="ECO:0000313" key="2">
    <source>
        <dbReference type="EMBL" id="KAJ7080376.1"/>
    </source>
</evidence>
<reference evidence="2" key="1">
    <citation type="submission" date="2023-03" db="EMBL/GenBank/DDBJ databases">
        <title>Massive genome expansion in bonnet fungi (Mycena s.s.) driven by repeated elements and novel gene families across ecological guilds.</title>
        <authorList>
            <consortium name="Lawrence Berkeley National Laboratory"/>
            <person name="Harder C.B."/>
            <person name="Miyauchi S."/>
            <person name="Viragh M."/>
            <person name="Kuo A."/>
            <person name="Thoen E."/>
            <person name="Andreopoulos B."/>
            <person name="Lu D."/>
            <person name="Skrede I."/>
            <person name="Drula E."/>
            <person name="Henrissat B."/>
            <person name="Morin E."/>
            <person name="Kohler A."/>
            <person name="Barry K."/>
            <person name="LaButti K."/>
            <person name="Morin E."/>
            <person name="Salamov A."/>
            <person name="Lipzen A."/>
            <person name="Mereny Z."/>
            <person name="Hegedus B."/>
            <person name="Baldrian P."/>
            <person name="Stursova M."/>
            <person name="Weitz H."/>
            <person name="Taylor A."/>
            <person name="Grigoriev I.V."/>
            <person name="Nagy L.G."/>
            <person name="Martin F."/>
            <person name="Kauserud H."/>
        </authorList>
    </citation>
    <scope>NUCLEOTIDE SEQUENCE</scope>
    <source>
        <strain evidence="2">CBHHK173m</strain>
    </source>
</reference>
<dbReference type="EMBL" id="JARJCN010000055">
    <property type="protein sequence ID" value="KAJ7080376.1"/>
    <property type="molecule type" value="Genomic_DNA"/>
</dbReference>
<name>A0AAD6TW42_9AGAR</name>
<proteinExistence type="predicted"/>
<organism evidence="2 3">
    <name type="scientific">Mycena belliarum</name>
    <dbReference type="NCBI Taxonomy" id="1033014"/>
    <lineage>
        <taxon>Eukaryota</taxon>
        <taxon>Fungi</taxon>
        <taxon>Dikarya</taxon>
        <taxon>Basidiomycota</taxon>
        <taxon>Agaricomycotina</taxon>
        <taxon>Agaricomycetes</taxon>
        <taxon>Agaricomycetidae</taxon>
        <taxon>Agaricales</taxon>
        <taxon>Marasmiineae</taxon>
        <taxon>Mycenaceae</taxon>
        <taxon>Mycena</taxon>
    </lineage>
</organism>
<dbReference type="Proteomes" id="UP001222325">
    <property type="component" value="Unassembled WGS sequence"/>
</dbReference>
<gene>
    <name evidence="2" type="ORF">B0H15DRAFT_485390</name>
</gene>
<accession>A0AAD6TW42</accession>
<protein>
    <submittedName>
        <fullName evidence="2">Uncharacterized protein</fullName>
    </submittedName>
</protein>
<sequence>MTHGVRSSSPARGRHLACSVPSRTRGALATRIVRPGPHRAHALVRALTPPCTSRCRRGTQNHGKHSFGQRISVHLEPPGRLRTQVASTLEAANQLPLPSPSPSRSGRESRAQITSALKHCPQVARAARALVHTSRRVGLANQRPRRPPRVITTCGRFLDTRRAAHGPGAGPVRIRAARSSQPRATRVPCNHARKHSEHAGCASRAPAQCVVVGGMGTRWTRLV</sequence>
<evidence type="ECO:0000313" key="3">
    <source>
        <dbReference type="Proteomes" id="UP001222325"/>
    </source>
</evidence>
<keyword evidence="3" id="KW-1185">Reference proteome</keyword>